<feature type="transmembrane region" description="Helical" evidence="3">
    <location>
        <begin position="107"/>
        <end position="125"/>
    </location>
</feature>
<comment type="subcellular location">
    <subcellularLocation>
        <location evidence="1">Membrane</location>
    </subcellularLocation>
</comment>
<dbReference type="Proteomes" id="UP000248555">
    <property type="component" value="Unassembled WGS sequence"/>
</dbReference>
<feature type="transmembrane region" description="Helical" evidence="3">
    <location>
        <begin position="183"/>
        <end position="203"/>
    </location>
</feature>
<protein>
    <submittedName>
        <fullName evidence="5">Fucose 4-O-acetylase-like acetyltransferase</fullName>
    </submittedName>
</protein>
<comment type="caution">
    <text evidence="5">The sequence shown here is derived from an EMBL/GenBank/DDBJ whole genome shotgun (WGS) entry which is preliminary data.</text>
</comment>
<feature type="domain" description="Acyltransferase 3" evidence="4">
    <location>
        <begin position="6"/>
        <end position="307"/>
    </location>
</feature>
<dbReference type="GO" id="GO:0016747">
    <property type="term" value="F:acyltransferase activity, transferring groups other than amino-acyl groups"/>
    <property type="evidence" value="ECO:0007669"/>
    <property type="project" value="InterPro"/>
</dbReference>
<comment type="similarity">
    <text evidence="2">Belongs to the acyltransferase 3 family.</text>
</comment>
<proteinExistence type="inferred from homology"/>
<dbReference type="Pfam" id="PF01757">
    <property type="entry name" value="Acyl_transf_3"/>
    <property type="match status" value="1"/>
</dbReference>
<keyword evidence="5" id="KW-0808">Transferase</keyword>
<evidence type="ECO:0000313" key="5">
    <source>
        <dbReference type="EMBL" id="RAK16627.1"/>
    </source>
</evidence>
<reference evidence="5 6" key="1">
    <citation type="submission" date="2018-06" db="EMBL/GenBank/DDBJ databases">
        <title>Genomic Encyclopedia of Type Strains, Phase III (KMG-III): the genomes of soil and plant-associated and newly described type strains.</title>
        <authorList>
            <person name="Whitman W."/>
        </authorList>
    </citation>
    <scope>NUCLEOTIDE SEQUENCE [LARGE SCALE GENOMIC DNA]</scope>
    <source>
        <strain evidence="5 6">CGMCC 1.8979</strain>
    </source>
</reference>
<dbReference type="PANTHER" id="PTHR37312">
    <property type="entry name" value="MEMBRANE-BOUND ACYLTRANSFERASE YKRP-RELATED"/>
    <property type="match status" value="1"/>
</dbReference>
<feature type="transmembrane region" description="Helical" evidence="3">
    <location>
        <begin position="256"/>
        <end position="277"/>
    </location>
</feature>
<keyword evidence="3" id="KW-0472">Membrane</keyword>
<evidence type="ECO:0000256" key="3">
    <source>
        <dbReference type="SAM" id="Phobius"/>
    </source>
</evidence>
<feature type="transmembrane region" description="Helical" evidence="3">
    <location>
        <begin position="228"/>
        <end position="249"/>
    </location>
</feature>
<feature type="transmembrane region" description="Helical" evidence="3">
    <location>
        <begin position="289"/>
        <end position="307"/>
    </location>
</feature>
<dbReference type="PANTHER" id="PTHR37312:SF1">
    <property type="entry name" value="MEMBRANE-BOUND ACYLTRANSFERASE YKRP-RELATED"/>
    <property type="match status" value="1"/>
</dbReference>
<evidence type="ECO:0000259" key="4">
    <source>
        <dbReference type="Pfam" id="PF01757"/>
    </source>
</evidence>
<evidence type="ECO:0000256" key="2">
    <source>
        <dbReference type="ARBA" id="ARBA00007400"/>
    </source>
</evidence>
<keyword evidence="3" id="KW-1133">Transmembrane helix</keyword>
<keyword evidence="6" id="KW-1185">Reference proteome</keyword>
<organism evidence="5 6">
    <name type="scientific">Paranoxybacillus vitaminiphilus</name>
    <dbReference type="NCBI Taxonomy" id="581036"/>
    <lineage>
        <taxon>Bacteria</taxon>
        <taxon>Bacillati</taxon>
        <taxon>Bacillota</taxon>
        <taxon>Bacilli</taxon>
        <taxon>Bacillales</taxon>
        <taxon>Anoxybacillaceae</taxon>
        <taxon>Paranoxybacillus</taxon>
    </lineage>
</organism>
<dbReference type="InterPro" id="IPR002656">
    <property type="entry name" value="Acyl_transf_3_dom"/>
</dbReference>
<evidence type="ECO:0000313" key="6">
    <source>
        <dbReference type="Proteomes" id="UP000248555"/>
    </source>
</evidence>
<feature type="transmembrane region" description="Helical" evidence="3">
    <location>
        <begin position="35"/>
        <end position="53"/>
    </location>
</feature>
<feature type="transmembrane region" description="Helical" evidence="3">
    <location>
        <begin position="12"/>
        <end position="29"/>
    </location>
</feature>
<dbReference type="RefSeq" id="WP_111646190.1">
    <property type="nucleotide sequence ID" value="NZ_QLMH01000017.1"/>
</dbReference>
<feature type="transmembrane region" description="Helical" evidence="3">
    <location>
        <begin position="74"/>
        <end position="92"/>
    </location>
</feature>
<accession>A0A327Y829</accession>
<evidence type="ECO:0000256" key="1">
    <source>
        <dbReference type="ARBA" id="ARBA00004370"/>
    </source>
</evidence>
<keyword evidence="3" id="KW-0812">Transmembrane</keyword>
<dbReference type="InterPro" id="IPR052734">
    <property type="entry name" value="Nod_factor_acetyltransferase"/>
</dbReference>
<dbReference type="OrthoDB" id="6623990at2"/>
<dbReference type="EMBL" id="QLMH01000017">
    <property type="protein sequence ID" value="RAK16627.1"/>
    <property type="molecule type" value="Genomic_DNA"/>
</dbReference>
<feature type="transmembrane region" description="Helical" evidence="3">
    <location>
        <begin position="155"/>
        <end position="171"/>
    </location>
</feature>
<name>A0A327Y829_9BACL</name>
<dbReference type="AlphaFoldDB" id="A0A327Y829"/>
<gene>
    <name evidence="5" type="ORF">B0I26_11741</name>
</gene>
<feature type="transmembrane region" description="Helical" evidence="3">
    <location>
        <begin position="132"/>
        <end position="149"/>
    </location>
</feature>
<sequence>MKVRDYYFDNAKFFLIVFVVFGHFLRPYIAENTLIHSLYVWIFLFHMPAFVLISGYFAKNFHKKGYLKKITKKILIPYVIFQLLYSIYYSFLYEDDALSLDFLTPHWGLWFLLSLFCWNVMLYIFAKIPKTYAISLTILLGVLIGLTDIEKFLSLSRTFTFFPFFLFGFLLKKKHFERLFQPGVRFLSVILLISAFALVHFIFPNLQEEWLYGSKSYETLGVNEEMGVLFRLLLYGVSFLMTLCFMSLIPNGQLTVSALGTRTFYVYILHGFILKYLHTTNFPDVITEINGYPLLIIVSIAVTIILASKPVTQIVKPIIEFRVPLRKHALYR</sequence>